<evidence type="ECO:0000313" key="3">
    <source>
        <dbReference type="Proteomes" id="UP000026941"/>
    </source>
</evidence>
<dbReference type="EMBL" id="BAYX01000029">
    <property type="protein sequence ID" value="GAJ96988.1"/>
    <property type="molecule type" value="Genomic_DNA"/>
</dbReference>
<dbReference type="GO" id="GO:0016747">
    <property type="term" value="F:acyltransferase activity, transferring groups other than amino-acyl groups"/>
    <property type="evidence" value="ECO:0007669"/>
    <property type="project" value="InterPro"/>
</dbReference>
<dbReference type="InterPro" id="IPR016181">
    <property type="entry name" value="Acyl_CoA_acyltransferase"/>
</dbReference>
<evidence type="ECO:0000259" key="1">
    <source>
        <dbReference type="PROSITE" id="PS51186"/>
    </source>
</evidence>
<feature type="domain" description="N-acetyltransferase" evidence="1">
    <location>
        <begin position="5"/>
        <end position="144"/>
    </location>
</feature>
<dbReference type="CDD" id="cd04301">
    <property type="entry name" value="NAT_SF"/>
    <property type="match status" value="1"/>
</dbReference>
<organism evidence="2 3">
    <name type="scientific">Rhizobium rhizogenes NBRC 13257</name>
    <dbReference type="NCBI Taxonomy" id="1220581"/>
    <lineage>
        <taxon>Bacteria</taxon>
        <taxon>Pseudomonadati</taxon>
        <taxon>Pseudomonadota</taxon>
        <taxon>Alphaproteobacteria</taxon>
        <taxon>Hyphomicrobiales</taxon>
        <taxon>Rhizobiaceae</taxon>
        <taxon>Rhizobium/Agrobacterium group</taxon>
        <taxon>Rhizobium</taxon>
    </lineage>
</organism>
<reference evidence="2 3" key="1">
    <citation type="submission" date="2014-05" db="EMBL/GenBank/DDBJ databases">
        <title>Whole genome shotgun sequence of Rhizobium rhizogenes NBRC 13257.</title>
        <authorList>
            <person name="Katano-Makiyama Y."/>
            <person name="Hosoyama A."/>
            <person name="Hashimoto M."/>
            <person name="Hosoyama Y."/>
            <person name="Noguchi M."/>
            <person name="Tsuchikane K."/>
            <person name="Kimura A."/>
            <person name="Ohji S."/>
            <person name="Ichikawa N."/>
            <person name="Yamazoe A."/>
            <person name="Fujita N."/>
        </authorList>
    </citation>
    <scope>NUCLEOTIDE SEQUENCE [LARGE SCALE GENOMIC DNA]</scope>
    <source>
        <strain evidence="2 3">NBRC 13257</strain>
    </source>
</reference>
<dbReference type="RefSeq" id="WP_042477423.1">
    <property type="nucleotide sequence ID" value="NZ_BAYX01000029.1"/>
</dbReference>
<dbReference type="PROSITE" id="PS51186">
    <property type="entry name" value="GNAT"/>
    <property type="match status" value="1"/>
</dbReference>
<accession>A0AA87UD16</accession>
<comment type="caution">
    <text evidence="2">The sequence shown here is derived from an EMBL/GenBank/DDBJ whole genome shotgun (WGS) entry which is preliminary data.</text>
</comment>
<dbReference type="Pfam" id="PF13508">
    <property type="entry name" value="Acetyltransf_7"/>
    <property type="match status" value="1"/>
</dbReference>
<dbReference type="Gene3D" id="3.40.630.30">
    <property type="match status" value="1"/>
</dbReference>
<sequence>MQNAVQLRDAVSGDEGFILWLEELALRKSAEASLGRFVPRPGMGDEFPSNCQIIQFDNADVGCLTTSAKENIIHIDQFYLVPEFRNRGIGCRVLTNIMSQAAIQQQRLRTTFLPSSDASKFFHSLGFHLISETPKAISMEWSASIQEHITRGTANV</sequence>
<name>A0AA87UD16_RHIRH</name>
<gene>
    <name evidence="2" type="ORF">RRH01S_29_00150</name>
</gene>
<evidence type="ECO:0000313" key="2">
    <source>
        <dbReference type="EMBL" id="GAJ96988.1"/>
    </source>
</evidence>
<dbReference type="InterPro" id="IPR000182">
    <property type="entry name" value="GNAT_dom"/>
</dbReference>
<dbReference type="SUPFAM" id="SSF55729">
    <property type="entry name" value="Acyl-CoA N-acyltransferases (Nat)"/>
    <property type="match status" value="1"/>
</dbReference>
<dbReference type="AlphaFoldDB" id="A0AA87UD16"/>
<dbReference type="Proteomes" id="UP000026941">
    <property type="component" value="Unassembled WGS sequence"/>
</dbReference>
<proteinExistence type="predicted"/>
<protein>
    <submittedName>
        <fullName evidence="2">Acetyltransferase</fullName>
    </submittedName>
</protein>